<sequence length="117" mass="13272">MPRRPENLYPQYHAHIYFGPDTVAQARQLAQDAGHSLLVVVGRVHEKLVGPHPHWSCQIAFDAAEFDEVIEWLDARRNGLDVFVHGVTGDDYLDHTAHAMWLGNESTLDLSMFRKPA</sequence>
<dbReference type="Gene3D" id="3.30.70.1240">
    <property type="entry name" value="DOPA-like domains"/>
    <property type="match status" value="1"/>
</dbReference>
<dbReference type="EMBL" id="JBBKZU010000006">
    <property type="protein sequence ID" value="MEJ8812558.1"/>
    <property type="molecule type" value="Genomic_DNA"/>
</dbReference>
<dbReference type="InterPro" id="IPR014980">
    <property type="entry name" value="DOPA_dioxygen"/>
</dbReference>
<protein>
    <submittedName>
        <fullName evidence="1">DOPA 4,5-dioxygenase family protein</fullName>
    </submittedName>
</protein>
<dbReference type="RefSeq" id="WP_340357809.1">
    <property type="nucleotide sequence ID" value="NZ_JBBKZU010000006.1"/>
</dbReference>
<proteinExistence type="predicted"/>
<name>A0ABU8VFW7_9BURK</name>
<comment type="caution">
    <text evidence="1">The sequence shown here is derived from an EMBL/GenBank/DDBJ whole genome shotgun (WGS) entry which is preliminary data.</text>
</comment>
<reference evidence="1 2" key="1">
    <citation type="submission" date="2024-03" db="EMBL/GenBank/DDBJ databases">
        <title>Novel species of the genus Variovorax.</title>
        <authorList>
            <person name="Liu Q."/>
            <person name="Xin Y.-H."/>
        </authorList>
    </citation>
    <scope>NUCLEOTIDE SEQUENCE [LARGE SCALE GENOMIC DNA]</scope>
    <source>
        <strain evidence="1 2">KACC 18899</strain>
    </source>
</reference>
<dbReference type="InterPro" id="IPR023389">
    <property type="entry name" value="DOPA-like_sf"/>
</dbReference>
<evidence type="ECO:0000313" key="1">
    <source>
        <dbReference type="EMBL" id="MEJ8812558.1"/>
    </source>
</evidence>
<dbReference type="SUPFAM" id="SSF143410">
    <property type="entry name" value="DOPA-like"/>
    <property type="match status" value="1"/>
</dbReference>
<evidence type="ECO:0000313" key="2">
    <source>
        <dbReference type="Proteomes" id="UP001365846"/>
    </source>
</evidence>
<dbReference type="PIRSF" id="PIRSF028139">
    <property type="entry name" value="DOPA-diox_rel_Mll2280"/>
    <property type="match status" value="1"/>
</dbReference>
<organism evidence="1 2">
    <name type="scientific">Variovorax ureilyticus</name>
    <dbReference type="NCBI Taxonomy" id="1836198"/>
    <lineage>
        <taxon>Bacteria</taxon>
        <taxon>Pseudomonadati</taxon>
        <taxon>Pseudomonadota</taxon>
        <taxon>Betaproteobacteria</taxon>
        <taxon>Burkholderiales</taxon>
        <taxon>Comamonadaceae</taxon>
        <taxon>Variovorax</taxon>
    </lineage>
</organism>
<dbReference type="PANTHER" id="PTHR36423:SF2">
    <property type="entry name" value="AFR070WP"/>
    <property type="match status" value="1"/>
</dbReference>
<dbReference type="PANTHER" id="PTHR36423">
    <property type="entry name" value="AFR070WP"/>
    <property type="match status" value="1"/>
</dbReference>
<accession>A0ABU8VFW7</accession>
<gene>
    <name evidence="1" type="ORF">WKW77_15845</name>
</gene>
<dbReference type="Pfam" id="PF08883">
    <property type="entry name" value="DOPA_dioxygen"/>
    <property type="match status" value="1"/>
</dbReference>
<keyword evidence="2" id="KW-1185">Reference proteome</keyword>
<dbReference type="Proteomes" id="UP001365846">
    <property type="component" value="Unassembled WGS sequence"/>
</dbReference>